<feature type="compositionally biased region" description="Acidic residues" evidence="2">
    <location>
        <begin position="843"/>
        <end position="852"/>
    </location>
</feature>
<evidence type="ECO:0000256" key="2">
    <source>
        <dbReference type="SAM" id="MobiDB-lite"/>
    </source>
</evidence>
<evidence type="ECO:0000313" key="4">
    <source>
        <dbReference type="EMBL" id="KAK1645135.1"/>
    </source>
</evidence>
<dbReference type="PANTHER" id="PTHR33026">
    <property type="entry name" value="OS06G0360600 PROTEIN"/>
    <property type="match status" value="1"/>
</dbReference>
<dbReference type="InterPro" id="IPR007321">
    <property type="entry name" value="Transposase_28"/>
</dbReference>
<evidence type="ECO:0000256" key="1">
    <source>
        <dbReference type="SAM" id="Coils"/>
    </source>
</evidence>
<dbReference type="EMBL" id="JAUUTY010000004">
    <property type="protein sequence ID" value="KAK1645135.1"/>
    <property type="molecule type" value="Genomic_DNA"/>
</dbReference>
<comment type="caution">
    <text evidence="4">The sequence shown here is derived from an EMBL/GenBank/DDBJ whole genome shotgun (WGS) entry which is preliminary data.</text>
</comment>
<feature type="region of interest" description="Disordered" evidence="2">
    <location>
        <begin position="340"/>
        <end position="456"/>
    </location>
</feature>
<feature type="compositionally biased region" description="Low complexity" evidence="2">
    <location>
        <begin position="428"/>
        <end position="439"/>
    </location>
</feature>
<proteinExistence type="predicted"/>
<protein>
    <recommendedName>
        <fullName evidence="3">Transposase (putative) gypsy type domain-containing protein</fullName>
    </recommendedName>
</protein>
<feature type="region of interest" description="Disordered" evidence="2">
    <location>
        <begin position="793"/>
        <end position="852"/>
    </location>
</feature>
<dbReference type="PANTHER" id="PTHR33026:SF7">
    <property type="entry name" value="OS03G0100275 PROTEIN"/>
    <property type="match status" value="1"/>
</dbReference>
<accession>A0AAD8S657</accession>
<gene>
    <name evidence="4" type="ORF">QYE76_062940</name>
</gene>
<keyword evidence="5" id="KW-1185">Reference proteome</keyword>
<dbReference type="Proteomes" id="UP001231189">
    <property type="component" value="Unassembled WGS sequence"/>
</dbReference>
<reference evidence="4" key="1">
    <citation type="submission" date="2023-07" db="EMBL/GenBank/DDBJ databases">
        <title>A chromosome-level genome assembly of Lolium multiflorum.</title>
        <authorList>
            <person name="Chen Y."/>
            <person name="Copetti D."/>
            <person name="Kolliker R."/>
            <person name="Studer B."/>
        </authorList>
    </citation>
    <scope>NUCLEOTIDE SEQUENCE</scope>
    <source>
        <strain evidence="4">02402/16</strain>
        <tissue evidence="4">Leaf</tissue>
    </source>
</reference>
<feature type="coiled-coil region" evidence="1">
    <location>
        <begin position="545"/>
        <end position="646"/>
    </location>
</feature>
<feature type="region of interest" description="Disordered" evidence="2">
    <location>
        <begin position="303"/>
        <end position="326"/>
    </location>
</feature>
<dbReference type="AlphaFoldDB" id="A0AAD8S657"/>
<feature type="domain" description="Transposase (putative) gypsy type" evidence="3">
    <location>
        <begin position="42"/>
        <end position="108"/>
    </location>
</feature>
<evidence type="ECO:0000259" key="3">
    <source>
        <dbReference type="Pfam" id="PF04195"/>
    </source>
</evidence>
<organism evidence="4 5">
    <name type="scientific">Lolium multiflorum</name>
    <name type="common">Italian ryegrass</name>
    <name type="synonym">Lolium perenne subsp. multiflorum</name>
    <dbReference type="NCBI Taxonomy" id="4521"/>
    <lineage>
        <taxon>Eukaryota</taxon>
        <taxon>Viridiplantae</taxon>
        <taxon>Streptophyta</taxon>
        <taxon>Embryophyta</taxon>
        <taxon>Tracheophyta</taxon>
        <taxon>Spermatophyta</taxon>
        <taxon>Magnoliopsida</taxon>
        <taxon>Liliopsida</taxon>
        <taxon>Poales</taxon>
        <taxon>Poaceae</taxon>
        <taxon>BOP clade</taxon>
        <taxon>Pooideae</taxon>
        <taxon>Poodae</taxon>
        <taxon>Poeae</taxon>
        <taxon>Poeae Chloroplast Group 2 (Poeae type)</taxon>
        <taxon>Loliodinae</taxon>
        <taxon>Loliinae</taxon>
        <taxon>Lolium</taxon>
    </lineage>
</organism>
<dbReference type="Pfam" id="PF04195">
    <property type="entry name" value="Transposase_28"/>
    <property type="match status" value="1"/>
</dbReference>
<name>A0AAD8S657_LOLMU</name>
<feature type="compositionally biased region" description="Acidic residues" evidence="2">
    <location>
        <begin position="795"/>
        <end position="827"/>
    </location>
</feature>
<keyword evidence="1" id="KW-0175">Coiled coil</keyword>
<evidence type="ECO:0000313" key="5">
    <source>
        <dbReference type="Proteomes" id="UP001231189"/>
    </source>
</evidence>
<sequence>MVALHHHRHGAEEPGAEGFLLPGSWRTVPGSLAPAPQDGEMVVTKALVERGFSFPPSDFFSEILKAYGLQPHNISPNSVLAINHVTLCEGHLRVTPELPLFQYYFSVKKEKIRQTSELATCGSITFMLRPGRVYPHTDRHESARYWSGGFFYLKDVSDPASDRKLPLFKNSPASETPAWTQCPHLSDSPQLTRAVRRICKLTEEGLSGKDLTMSWFTKRVQPLQHRDRLMFHYTGRDDPMRATKDNPSADAIDKRIRVLIKIPRELHVHVCNKDIHTNGSGTAVCHRVLTCYFICNLGRIGGGSSEAPRPSKRKRAAPSSPSAKRAREVLSIAATRKAEAEKKRLKLIDTSNRAQPDIHQFFRPSGSSENQPPKAPKAPKKKTKPSPASIPVTPEVGVPPKAASAAKPDPKDVINVDDIPEDPAAETAQGDSGKGASSSAPPPEQPTATSAEPTAEQYEQKVQLIHATGASQTPSLQKLPLSQRHAEISAMMEKVWGPADTEMKELSDLESDLKVFFAKHKEVRQGTRKLHEDLRVHVLEQMTEIEGLRQTAENSRQAVLRLETRLKEETDKRPTIDALSAKVQVLEAENETLKNFLKESSEKETKEKKELSEKHSREMAELADKLKKSQQRVTTLAAKNKSQEAEAEAIDKLIFPSLGFEWTKDSTLKRTEAYDEARSSIEDLVEACRGIAKSLNLKRAKTTVIDRMTKLMRNVPELIKDWQESSSRGVAALVLATCKAHFPSMKFADVARGVPKDTIMRHLLAEAMGFDRLFAGRVNHSFWYNKYDLPKGFSDPEEEEEEAAEEGDEEGSGSSADQDEEGSDFDDGGSGGGSDNGSAYIASDEEQSSENL</sequence>